<gene>
    <name evidence="2" type="ORF">QBC32DRAFT_221469</name>
</gene>
<proteinExistence type="predicted"/>
<keyword evidence="1" id="KW-1133">Transmembrane helix</keyword>
<protein>
    <submittedName>
        <fullName evidence="2">Uncharacterized protein</fullName>
    </submittedName>
</protein>
<dbReference type="Proteomes" id="UP001303222">
    <property type="component" value="Unassembled WGS sequence"/>
</dbReference>
<evidence type="ECO:0000313" key="3">
    <source>
        <dbReference type="Proteomes" id="UP001303222"/>
    </source>
</evidence>
<keyword evidence="3" id="KW-1185">Reference proteome</keyword>
<dbReference type="AlphaFoldDB" id="A0AAN6SBZ3"/>
<comment type="caution">
    <text evidence="2">The sequence shown here is derived from an EMBL/GenBank/DDBJ whole genome shotgun (WGS) entry which is preliminary data.</text>
</comment>
<reference evidence="2" key="2">
    <citation type="submission" date="2023-06" db="EMBL/GenBank/DDBJ databases">
        <authorList>
            <consortium name="Lawrence Berkeley National Laboratory"/>
            <person name="Mondo S.J."/>
            <person name="Hensen N."/>
            <person name="Bonometti L."/>
            <person name="Westerberg I."/>
            <person name="Brannstrom I.O."/>
            <person name="Guillou S."/>
            <person name="Cros-Aarteil S."/>
            <person name="Calhoun S."/>
            <person name="Haridas S."/>
            <person name="Kuo A."/>
            <person name="Pangilinan J."/>
            <person name="Riley R."/>
            <person name="Labutti K."/>
            <person name="Andreopoulos B."/>
            <person name="Lipzen A."/>
            <person name="Chen C."/>
            <person name="Yanf M."/>
            <person name="Daum C."/>
            <person name="Ng V."/>
            <person name="Clum A."/>
            <person name="Steindorff A."/>
            <person name="Ohm R."/>
            <person name="Martin F."/>
            <person name="Silar P."/>
            <person name="Natvig D."/>
            <person name="Lalanne C."/>
            <person name="Gautier V."/>
            <person name="Ament-Velasquez S.L."/>
            <person name="Kruys A."/>
            <person name="Hutchinson M.I."/>
            <person name="Powell A.J."/>
            <person name="Barry K."/>
            <person name="Miller A.N."/>
            <person name="Grigoriev I.V."/>
            <person name="Debuchy R."/>
            <person name="Gladieux P."/>
            <person name="Thoren M.H."/>
            <person name="Johannesson H."/>
        </authorList>
    </citation>
    <scope>NUCLEOTIDE SEQUENCE</scope>
    <source>
        <strain evidence="2">CBS 626.80</strain>
    </source>
</reference>
<evidence type="ECO:0000313" key="2">
    <source>
        <dbReference type="EMBL" id="KAK3948647.1"/>
    </source>
</evidence>
<keyword evidence="1" id="KW-0812">Transmembrane</keyword>
<feature type="transmembrane region" description="Helical" evidence="1">
    <location>
        <begin position="12"/>
        <end position="29"/>
    </location>
</feature>
<reference evidence="2" key="1">
    <citation type="journal article" date="2023" name="Mol. Phylogenet. Evol.">
        <title>Genome-scale phylogeny and comparative genomics of the fungal order Sordariales.</title>
        <authorList>
            <person name="Hensen N."/>
            <person name="Bonometti L."/>
            <person name="Westerberg I."/>
            <person name="Brannstrom I.O."/>
            <person name="Guillou S."/>
            <person name="Cros-Aarteil S."/>
            <person name="Calhoun S."/>
            <person name="Haridas S."/>
            <person name="Kuo A."/>
            <person name="Mondo S."/>
            <person name="Pangilinan J."/>
            <person name="Riley R."/>
            <person name="LaButti K."/>
            <person name="Andreopoulos B."/>
            <person name="Lipzen A."/>
            <person name="Chen C."/>
            <person name="Yan M."/>
            <person name="Daum C."/>
            <person name="Ng V."/>
            <person name="Clum A."/>
            <person name="Steindorff A."/>
            <person name="Ohm R.A."/>
            <person name="Martin F."/>
            <person name="Silar P."/>
            <person name="Natvig D.O."/>
            <person name="Lalanne C."/>
            <person name="Gautier V."/>
            <person name="Ament-Velasquez S.L."/>
            <person name="Kruys A."/>
            <person name="Hutchinson M.I."/>
            <person name="Powell A.J."/>
            <person name="Barry K."/>
            <person name="Miller A.N."/>
            <person name="Grigoriev I.V."/>
            <person name="Debuchy R."/>
            <person name="Gladieux P."/>
            <person name="Hiltunen Thoren M."/>
            <person name="Johannesson H."/>
        </authorList>
    </citation>
    <scope>NUCLEOTIDE SEQUENCE</scope>
    <source>
        <strain evidence="2">CBS 626.80</strain>
    </source>
</reference>
<organism evidence="2 3">
    <name type="scientific">Pseudoneurospora amorphoporcata</name>
    <dbReference type="NCBI Taxonomy" id="241081"/>
    <lineage>
        <taxon>Eukaryota</taxon>
        <taxon>Fungi</taxon>
        <taxon>Dikarya</taxon>
        <taxon>Ascomycota</taxon>
        <taxon>Pezizomycotina</taxon>
        <taxon>Sordariomycetes</taxon>
        <taxon>Sordariomycetidae</taxon>
        <taxon>Sordariales</taxon>
        <taxon>Sordariaceae</taxon>
        <taxon>Pseudoneurospora</taxon>
    </lineage>
</organism>
<dbReference type="EMBL" id="MU859252">
    <property type="protein sequence ID" value="KAK3948647.1"/>
    <property type="molecule type" value="Genomic_DNA"/>
</dbReference>
<feature type="non-terminal residue" evidence="2">
    <location>
        <position position="1"/>
    </location>
</feature>
<evidence type="ECO:0000256" key="1">
    <source>
        <dbReference type="SAM" id="Phobius"/>
    </source>
</evidence>
<sequence>VPREHFKAATTIAHYLIFLSIITPFSRFYRNNLVLYNDVANDFERSKEEFQIARQVANDVQANFD</sequence>
<accession>A0AAN6SBZ3</accession>
<name>A0AAN6SBZ3_9PEZI</name>
<keyword evidence="1" id="KW-0472">Membrane</keyword>